<comment type="caution">
    <text evidence="3">The sequence shown here is derived from an EMBL/GenBank/DDBJ whole genome shotgun (WGS) entry which is preliminary data.</text>
</comment>
<evidence type="ECO:0000313" key="4">
    <source>
        <dbReference type="Proteomes" id="UP000471082"/>
    </source>
</evidence>
<gene>
    <name evidence="3" type="ORF">G3W61_30050</name>
</gene>
<dbReference type="EMBL" id="JAAGYU010001621">
    <property type="protein sequence ID" value="NEL80487.1"/>
    <property type="molecule type" value="Genomic_DNA"/>
</dbReference>
<evidence type="ECO:0000259" key="2">
    <source>
        <dbReference type="PROSITE" id="PS50110"/>
    </source>
</evidence>
<dbReference type="InterPro" id="IPR011006">
    <property type="entry name" value="CheY-like_superfamily"/>
</dbReference>
<dbReference type="GO" id="GO:0016301">
    <property type="term" value="F:kinase activity"/>
    <property type="evidence" value="ECO:0007669"/>
    <property type="project" value="UniProtKB-KW"/>
</dbReference>
<evidence type="ECO:0000256" key="1">
    <source>
        <dbReference type="PROSITE-ProRule" id="PRU00169"/>
    </source>
</evidence>
<sequence>QAQPATAGVPVVVISADATTATLARVGNQGVRAYLTKPLDVAEFFTVIDGLLA</sequence>
<name>A0A7X5N2W9_XANPE</name>
<comment type="caution">
    <text evidence="1">Lacks conserved residue(s) required for the propagation of feature annotation.</text>
</comment>
<reference evidence="3 4" key="1">
    <citation type="submission" date="2019-11" db="EMBL/GenBank/DDBJ databases">
        <title>Genome-resolved metagenomics to study the prevalence of co-infection and intraspecific heterogeneity among plant pathogen metapopulations.</title>
        <authorList>
            <person name="Newberry E."/>
            <person name="Bhandari R."/>
            <person name="Kemble J."/>
            <person name="Sikora E."/>
            <person name="Potnis N."/>
        </authorList>
    </citation>
    <scope>NUCLEOTIDE SEQUENCE [LARGE SCALE GENOMIC DNA]</scope>
    <source>
        <strain evidence="3">Xp_Tom_Tuscaloosa_18b</strain>
    </source>
</reference>
<feature type="non-terminal residue" evidence="3">
    <location>
        <position position="1"/>
    </location>
</feature>
<dbReference type="InterPro" id="IPR001789">
    <property type="entry name" value="Sig_transdc_resp-reg_receiver"/>
</dbReference>
<feature type="domain" description="Response regulatory" evidence="2">
    <location>
        <begin position="1"/>
        <end position="52"/>
    </location>
</feature>
<dbReference type="Gene3D" id="3.40.50.2300">
    <property type="match status" value="1"/>
</dbReference>
<organism evidence="3 4">
    <name type="scientific">Xanthomonas perforans</name>
    <dbReference type="NCBI Taxonomy" id="442694"/>
    <lineage>
        <taxon>Bacteria</taxon>
        <taxon>Pseudomonadati</taxon>
        <taxon>Pseudomonadota</taxon>
        <taxon>Gammaproteobacteria</taxon>
        <taxon>Lysobacterales</taxon>
        <taxon>Lysobacteraceae</taxon>
        <taxon>Xanthomonas</taxon>
    </lineage>
</organism>
<proteinExistence type="predicted"/>
<dbReference type="SUPFAM" id="SSF52172">
    <property type="entry name" value="CheY-like"/>
    <property type="match status" value="1"/>
</dbReference>
<keyword evidence="3" id="KW-0808">Transferase</keyword>
<evidence type="ECO:0000313" key="3">
    <source>
        <dbReference type="EMBL" id="NEL80487.1"/>
    </source>
</evidence>
<keyword evidence="3" id="KW-0418">Kinase</keyword>
<dbReference type="Proteomes" id="UP000471082">
    <property type="component" value="Unassembled WGS sequence"/>
</dbReference>
<dbReference type="GO" id="GO:0000160">
    <property type="term" value="P:phosphorelay signal transduction system"/>
    <property type="evidence" value="ECO:0007669"/>
    <property type="project" value="InterPro"/>
</dbReference>
<dbReference type="PROSITE" id="PS50110">
    <property type="entry name" value="RESPONSE_REGULATORY"/>
    <property type="match status" value="1"/>
</dbReference>
<dbReference type="AlphaFoldDB" id="A0A7X5N2W9"/>
<accession>A0A7X5N2W9</accession>
<protein>
    <submittedName>
        <fullName evidence="3">Histidine kinase</fullName>
    </submittedName>
</protein>